<dbReference type="PANTHER" id="PTHR46688:SF1">
    <property type="entry name" value="ADP-RIBOSYLATION FACTOR-LIKE PROTEIN 16"/>
    <property type="match status" value="1"/>
</dbReference>
<dbReference type="InterPro" id="IPR006689">
    <property type="entry name" value="Small_GTPase_ARF/SAR"/>
</dbReference>
<protein>
    <submittedName>
        <fullName evidence="5">Uncharacterized protein</fullName>
    </submittedName>
</protein>
<dbReference type="Gene3D" id="3.40.50.300">
    <property type="entry name" value="P-loop containing nucleotide triphosphate hydrolases"/>
    <property type="match status" value="1"/>
</dbReference>
<feature type="binding site" evidence="3">
    <location>
        <begin position="50"/>
        <end position="53"/>
    </location>
    <ligand>
        <name>GTP</name>
        <dbReference type="ChEBI" id="CHEBI:37565"/>
    </ligand>
</feature>
<reference evidence="5" key="1">
    <citation type="submission" date="2019-03" db="EMBL/GenBank/DDBJ databases">
        <title>Long read genome sequence of the mycoparasitic Pythium oligandrum ATCC 38472 isolated from sugarbeet rhizosphere.</title>
        <authorList>
            <person name="Gaulin E."/>
        </authorList>
    </citation>
    <scope>NUCLEOTIDE SEQUENCE</scope>
    <source>
        <strain evidence="5">ATCC 38472_TT</strain>
    </source>
</reference>
<keyword evidence="1 3" id="KW-0547">Nucleotide-binding</keyword>
<name>A0A8K1CB15_PYTOL</name>
<keyword evidence="2 3" id="KW-0342">GTP-binding</keyword>
<dbReference type="PANTHER" id="PTHR46688">
    <property type="entry name" value="ADP-RIBOSYLATION FACTOR-LIKE PROTEIN 16"/>
    <property type="match status" value="1"/>
</dbReference>
<dbReference type="InterPro" id="IPR027417">
    <property type="entry name" value="P-loop_NTPase"/>
</dbReference>
<dbReference type="OrthoDB" id="365445at2759"/>
<dbReference type="Proteomes" id="UP000794436">
    <property type="component" value="Unassembled WGS sequence"/>
</dbReference>
<dbReference type="AlphaFoldDB" id="A0A8K1CB15"/>
<feature type="region of interest" description="Disordered" evidence="4">
    <location>
        <begin position="114"/>
        <end position="144"/>
    </location>
</feature>
<proteinExistence type="predicted"/>
<dbReference type="SUPFAM" id="SSF52540">
    <property type="entry name" value="P-loop containing nucleoside triphosphate hydrolases"/>
    <property type="match status" value="1"/>
</dbReference>
<dbReference type="EMBL" id="SPLM01000109">
    <property type="protein sequence ID" value="TMW59393.1"/>
    <property type="molecule type" value="Genomic_DNA"/>
</dbReference>
<dbReference type="GO" id="GO:0003924">
    <property type="term" value="F:GTPase activity"/>
    <property type="evidence" value="ECO:0007669"/>
    <property type="project" value="InterPro"/>
</dbReference>
<evidence type="ECO:0000256" key="3">
    <source>
        <dbReference type="PIRSR" id="PIRSR606689-1"/>
    </source>
</evidence>
<feature type="compositionally biased region" description="Polar residues" evidence="4">
    <location>
        <begin position="114"/>
        <end position="131"/>
    </location>
</feature>
<evidence type="ECO:0000313" key="5">
    <source>
        <dbReference type="EMBL" id="TMW59393.1"/>
    </source>
</evidence>
<evidence type="ECO:0000313" key="6">
    <source>
        <dbReference type="Proteomes" id="UP000794436"/>
    </source>
</evidence>
<accession>A0A8K1CB15</accession>
<evidence type="ECO:0000256" key="4">
    <source>
        <dbReference type="SAM" id="MobiDB-lite"/>
    </source>
</evidence>
<comment type="caution">
    <text evidence="5">The sequence shown here is derived from an EMBL/GenBank/DDBJ whole genome shotgun (WGS) entry which is preliminary data.</text>
</comment>
<evidence type="ECO:0000256" key="1">
    <source>
        <dbReference type="ARBA" id="ARBA00022741"/>
    </source>
</evidence>
<dbReference type="GO" id="GO:0005525">
    <property type="term" value="F:GTP binding"/>
    <property type="evidence" value="ECO:0007669"/>
    <property type="project" value="UniProtKB-KW"/>
</dbReference>
<organism evidence="5 6">
    <name type="scientific">Pythium oligandrum</name>
    <name type="common">Mycoparasitic fungus</name>
    <dbReference type="NCBI Taxonomy" id="41045"/>
    <lineage>
        <taxon>Eukaryota</taxon>
        <taxon>Sar</taxon>
        <taxon>Stramenopiles</taxon>
        <taxon>Oomycota</taxon>
        <taxon>Peronosporomycetes</taxon>
        <taxon>Pythiales</taxon>
        <taxon>Pythiaceae</taxon>
        <taxon>Pythium</taxon>
    </lineage>
</organism>
<sequence length="144" mass="16294">MWKSYFDGCDFWIFVFDLSDPAQFAGAVIEFFNIMSVENMHKKPKLLLLNKMDACFTIEDSLVRSYLMLDRLMTDAFSASTPSGPMHVVKMSAFTGENIDSVLRWIQQRWNQSGTANTANGGPSTAHVSHQSKTERQRVHPVGQ</sequence>
<gene>
    <name evidence="5" type="ORF">Poli38472_004462</name>
</gene>
<evidence type="ECO:0000256" key="2">
    <source>
        <dbReference type="ARBA" id="ARBA00023134"/>
    </source>
</evidence>
<keyword evidence="6" id="KW-1185">Reference proteome</keyword>
<dbReference type="Pfam" id="PF00025">
    <property type="entry name" value="Arf"/>
    <property type="match status" value="1"/>
</dbReference>